<feature type="compositionally biased region" description="Basic and acidic residues" evidence="1">
    <location>
        <begin position="100"/>
        <end position="121"/>
    </location>
</feature>
<gene>
    <name evidence="3" type="ORF">BCR36DRAFT_362129</name>
</gene>
<accession>A0A1Y1UX06</accession>
<dbReference type="EMBL" id="MCFH01000062">
    <property type="protein sequence ID" value="ORX42640.1"/>
    <property type="molecule type" value="Genomic_DNA"/>
</dbReference>
<dbReference type="OrthoDB" id="2153901at2759"/>
<reference evidence="3 4" key="1">
    <citation type="submission" date="2016-08" db="EMBL/GenBank/DDBJ databases">
        <title>Genomes of anaerobic fungi encode conserved fungal cellulosomes for biomass hydrolysis.</title>
        <authorList>
            <consortium name="DOE Joint Genome Institute"/>
            <person name="Haitjema C.H."/>
            <person name="Gilmore S.P."/>
            <person name="Henske J.K."/>
            <person name="Solomon K.V."/>
            <person name="De Groot R."/>
            <person name="Kuo A."/>
            <person name="Mondo S.J."/>
            <person name="Salamov A.A."/>
            <person name="Labutti K."/>
            <person name="Zhao Z."/>
            <person name="Chiniquy J."/>
            <person name="Barry K."/>
            <person name="Brewer H.M."/>
            <person name="Purvine S.O."/>
            <person name="Wright A.T."/>
            <person name="Boxma B."/>
            <person name="Van Alen T."/>
            <person name="Hackstein J.H."/>
            <person name="Baker S.E."/>
            <person name="Grigoriev I.V."/>
            <person name="O'Malley M.A."/>
        </authorList>
    </citation>
    <scope>NUCLEOTIDE SEQUENCE [LARGE SCALE GENOMIC DNA]</scope>
    <source>
        <strain evidence="4">finn</strain>
    </source>
</reference>
<sequence length="329" mass="36975">MLKYLFFIINILSVICNTLNNVKLPDTDREFCIYTKNNVYKMVNPFYINSQNETVYFDNIENYAKYIGPEWVGVGVCGEDKIVNNMGEYFTVFKSDKLDKRSDDNETKLDSDNNNNDDIKSDSTTANDKVDEKLIDKENEAYNPYHPLLIHAENSMGPNVITILGAPYKEKKLNNFELQNDEDNDFRDCNISVNNMDKSSMTCAVAYTHNIQNTITISSSKGTAYHQGFGYSYGEGDAITDEIGSSLELARALARGSSVSYSKSEGGSVALENVHTVVNTESSSNTNSYDYTHTTTHDESYTFTVSEENSHSRSDGGEIVDESNWSSYM</sequence>
<evidence type="ECO:0000256" key="2">
    <source>
        <dbReference type="SAM" id="SignalP"/>
    </source>
</evidence>
<dbReference type="AlphaFoldDB" id="A0A1Y1UX06"/>
<dbReference type="Proteomes" id="UP000193719">
    <property type="component" value="Unassembled WGS sequence"/>
</dbReference>
<evidence type="ECO:0000313" key="4">
    <source>
        <dbReference type="Proteomes" id="UP000193719"/>
    </source>
</evidence>
<evidence type="ECO:0000256" key="1">
    <source>
        <dbReference type="SAM" id="MobiDB-lite"/>
    </source>
</evidence>
<feature type="chain" id="PRO_5012914673" evidence="2">
    <location>
        <begin position="17"/>
        <end position="329"/>
    </location>
</feature>
<feature type="region of interest" description="Disordered" evidence="1">
    <location>
        <begin position="100"/>
        <end position="130"/>
    </location>
</feature>
<protein>
    <submittedName>
        <fullName evidence="3">Uncharacterized protein</fullName>
    </submittedName>
</protein>
<comment type="caution">
    <text evidence="3">The sequence shown here is derived from an EMBL/GenBank/DDBJ whole genome shotgun (WGS) entry which is preliminary data.</text>
</comment>
<evidence type="ECO:0000313" key="3">
    <source>
        <dbReference type="EMBL" id="ORX42640.1"/>
    </source>
</evidence>
<proteinExistence type="predicted"/>
<feature type="region of interest" description="Disordered" evidence="1">
    <location>
        <begin position="306"/>
        <end position="329"/>
    </location>
</feature>
<keyword evidence="4" id="KW-1185">Reference proteome</keyword>
<keyword evidence="2" id="KW-0732">Signal</keyword>
<reference evidence="3 4" key="2">
    <citation type="submission" date="2016-08" db="EMBL/GenBank/DDBJ databases">
        <title>Pervasive Adenine N6-methylation of Active Genes in Fungi.</title>
        <authorList>
            <consortium name="DOE Joint Genome Institute"/>
            <person name="Mondo S.J."/>
            <person name="Dannebaum R.O."/>
            <person name="Kuo R.C."/>
            <person name="Labutti K."/>
            <person name="Haridas S."/>
            <person name="Kuo A."/>
            <person name="Salamov A."/>
            <person name="Ahrendt S.R."/>
            <person name="Lipzen A."/>
            <person name="Sullivan W."/>
            <person name="Andreopoulos W.B."/>
            <person name="Clum A."/>
            <person name="Lindquist E."/>
            <person name="Daum C."/>
            <person name="Ramamoorthy G.K."/>
            <person name="Gryganskyi A."/>
            <person name="Culley D."/>
            <person name="Magnuson J.K."/>
            <person name="James T.Y."/>
            <person name="O'Malley M.A."/>
            <person name="Stajich J.E."/>
            <person name="Spatafora J.W."/>
            <person name="Visel A."/>
            <person name="Grigoriev I.V."/>
        </authorList>
    </citation>
    <scope>NUCLEOTIDE SEQUENCE [LARGE SCALE GENOMIC DNA]</scope>
    <source>
        <strain evidence="4">finn</strain>
    </source>
</reference>
<organism evidence="3 4">
    <name type="scientific">Piromyces finnis</name>
    <dbReference type="NCBI Taxonomy" id="1754191"/>
    <lineage>
        <taxon>Eukaryota</taxon>
        <taxon>Fungi</taxon>
        <taxon>Fungi incertae sedis</taxon>
        <taxon>Chytridiomycota</taxon>
        <taxon>Chytridiomycota incertae sedis</taxon>
        <taxon>Neocallimastigomycetes</taxon>
        <taxon>Neocallimastigales</taxon>
        <taxon>Neocallimastigaceae</taxon>
        <taxon>Piromyces</taxon>
    </lineage>
</organism>
<name>A0A1Y1UX06_9FUNG</name>
<feature type="signal peptide" evidence="2">
    <location>
        <begin position="1"/>
        <end position="16"/>
    </location>
</feature>